<reference evidence="2 3" key="1">
    <citation type="submission" date="2018-03" db="EMBL/GenBank/DDBJ databases">
        <title>Genome Sequence of Escherichia coli O26 str. RM8426.</title>
        <authorList>
            <person name="Parker C.T."/>
            <person name="Huynh S."/>
            <person name="Cooper K."/>
            <person name="Bono J.L."/>
            <person name="Smith T.P."/>
        </authorList>
    </citation>
    <scope>NUCLEOTIDE SEQUENCE [LARGE SCALE GENOMIC DNA]</scope>
    <source>
        <strain evidence="2 3">RM8426</strain>
        <plasmid evidence="3">prm8426</plasmid>
    </source>
</reference>
<feature type="signal peptide" evidence="1">
    <location>
        <begin position="1"/>
        <end position="23"/>
    </location>
</feature>
<accession>A0AA35ADE6</accession>
<evidence type="ECO:0000256" key="1">
    <source>
        <dbReference type="SAM" id="SignalP"/>
    </source>
</evidence>
<keyword evidence="2" id="KW-0614">Plasmid</keyword>
<organism evidence="2 3">
    <name type="scientific">Escherichia coli O26 str. RM8426</name>
    <dbReference type="NCBI Taxonomy" id="1055533"/>
    <lineage>
        <taxon>Bacteria</taxon>
        <taxon>Pseudomonadati</taxon>
        <taxon>Pseudomonadota</taxon>
        <taxon>Gammaproteobacteria</taxon>
        <taxon>Enterobacterales</taxon>
        <taxon>Enterobacteriaceae</taxon>
        <taxon>Escherichia</taxon>
    </lineage>
</organism>
<name>A0AA35ADE6_ECOLX</name>
<dbReference type="EMBL" id="CP028115">
    <property type="protein sequence ID" value="AWJ36181.1"/>
    <property type="molecule type" value="Genomic_DNA"/>
</dbReference>
<evidence type="ECO:0000313" key="2">
    <source>
        <dbReference type="EMBL" id="AWJ36181.1"/>
    </source>
</evidence>
<feature type="chain" id="PRO_5041469463" evidence="1">
    <location>
        <begin position="24"/>
        <end position="70"/>
    </location>
</feature>
<dbReference type="AlphaFoldDB" id="A0AA35ADE6"/>
<sequence>MIKKTLPVLILLALSGSFSTAVAADKKETQNFYYPETLDLTPLRLHSPESNPWGLILIMPPDFNSWIWRL</sequence>
<protein>
    <submittedName>
        <fullName evidence="2">Uncharacterized protein</fullName>
    </submittedName>
</protein>
<gene>
    <name evidence="2" type="ORF">I3M_00255</name>
</gene>
<evidence type="ECO:0000313" key="3">
    <source>
        <dbReference type="Proteomes" id="UP000245156"/>
    </source>
</evidence>
<dbReference type="Proteomes" id="UP000245156">
    <property type="component" value="Plasmid pRM8426"/>
</dbReference>
<keyword evidence="1" id="KW-0732">Signal</keyword>
<proteinExistence type="predicted"/>
<geneLocation type="plasmid" evidence="3">
    <name>prm8426</name>
</geneLocation>